<accession>A0A556MNU3</accession>
<reference evidence="1 2" key="1">
    <citation type="submission" date="2019-07" db="EMBL/GenBank/DDBJ databases">
        <authorList>
            <person name="Huq M.A."/>
        </authorList>
    </citation>
    <scope>NUCLEOTIDE SEQUENCE [LARGE SCALE GENOMIC DNA]</scope>
    <source>
        <strain evidence="1 2">MAH-3</strain>
    </source>
</reference>
<evidence type="ECO:0000313" key="1">
    <source>
        <dbReference type="EMBL" id="TSJ41631.1"/>
    </source>
</evidence>
<dbReference type="RefSeq" id="WP_144333889.1">
    <property type="nucleotide sequence ID" value="NZ_VLPL01000007.1"/>
</dbReference>
<sequence length="192" mass="21557">MSKSNLNKQEKLKIHTLLSDLQSKDELKIASAIKAFAVHGHASVIEPIIEVWRSGLSKENEALVIDLFQNLKDTSAIEPLMEAFNEPANTSLRRKLATAFWNSKLDFSDYLADFVLFGIEGDFLDVLEVITLIENFETVAPESAILESQLLLTEYFGQTASRDDQKDAILTDLAMLLKDFSELEGTDDLFLE</sequence>
<dbReference type="Gene3D" id="1.25.10.10">
    <property type="entry name" value="Leucine-rich Repeat Variant"/>
    <property type="match status" value="1"/>
</dbReference>
<dbReference type="OrthoDB" id="1121286at2"/>
<comment type="caution">
    <text evidence="1">The sequence shown here is derived from an EMBL/GenBank/DDBJ whole genome shotgun (WGS) entry which is preliminary data.</text>
</comment>
<evidence type="ECO:0000313" key="2">
    <source>
        <dbReference type="Proteomes" id="UP000316008"/>
    </source>
</evidence>
<dbReference type="Proteomes" id="UP000316008">
    <property type="component" value="Unassembled WGS sequence"/>
</dbReference>
<dbReference type="AlphaFoldDB" id="A0A556MNU3"/>
<keyword evidence="2" id="KW-1185">Reference proteome</keyword>
<protein>
    <recommendedName>
        <fullName evidence="3">HEAT repeat domain-containing protein</fullName>
    </recommendedName>
</protein>
<dbReference type="EMBL" id="VLPL01000007">
    <property type="protein sequence ID" value="TSJ41631.1"/>
    <property type="molecule type" value="Genomic_DNA"/>
</dbReference>
<organism evidence="1 2">
    <name type="scientific">Fluviicola chungangensis</name>
    <dbReference type="NCBI Taxonomy" id="2597671"/>
    <lineage>
        <taxon>Bacteria</taxon>
        <taxon>Pseudomonadati</taxon>
        <taxon>Bacteroidota</taxon>
        <taxon>Flavobacteriia</taxon>
        <taxon>Flavobacteriales</taxon>
        <taxon>Crocinitomicaceae</taxon>
        <taxon>Fluviicola</taxon>
    </lineage>
</organism>
<evidence type="ECO:0008006" key="3">
    <source>
        <dbReference type="Google" id="ProtNLM"/>
    </source>
</evidence>
<gene>
    <name evidence="1" type="ORF">FO442_14315</name>
</gene>
<dbReference type="InterPro" id="IPR011989">
    <property type="entry name" value="ARM-like"/>
</dbReference>
<name>A0A556MNU3_9FLAO</name>
<proteinExistence type="predicted"/>